<reference evidence="4" key="1">
    <citation type="submission" date="2016-02" db="EMBL/GenBank/DDBJ databases">
        <title>Genome sequence of Bacillus trypoxylicola KCTC 13244(T).</title>
        <authorList>
            <person name="Jeong H."/>
            <person name="Park S.-H."/>
            <person name="Choi S.-K."/>
        </authorList>
    </citation>
    <scope>NUCLEOTIDE SEQUENCE [LARGE SCALE GENOMIC DNA]</scope>
    <source>
        <strain evidence="4">KCTC 13244</strain>
    </source>
</reference>
<organism evidence="4 5">
    <name type="scientific">Alkalihalobacillus trypoxylicola</name>
    <dbReference type="NCBI Taxonomy" id="519424"/>
    <lineage>
        <taxon>Bacteria</taxon>
        <taxon>Bacillati</taxon>
        <taxon>Bacillota</taxon>
        <taxon>Bacilli</taxon>
        <taxon>Bacillales</taxon>
        <taxon>Bacillaceae</taxon>
        <taxon>Alkalihalobacillus</taxon>
    </lineage>
</organism>
<keyword evidence="2" id="KW-0732">Signal</keyword>
<dbReference type="Pfam" id="PF13115">
    <property type="entry name" value="YtkA"/>
    <property type="match status" value="1"/>
</dbReference>
<comment type="caution">
    <text evidence="4">The sequence shown here is derived from an EMBL/GenBank/DDBJ whole genome shotgun (WGS) entry which is preliminary data.</text>
</comment>
<dbReference type="Proteomes" id="UP000075806">
    <property type="component" value="Unassembled WGS sequence"/>
</dbReference>
<dbReference type="EMBL" id="LTAO01000023">
    <property type="protein sequence ID" value="KYG29351.1"/>
    <property type="molecule type" value="Genomic_DNA"/>
</dbReference>
<gene>
    <name evidence="4" type="ORF">AZF04_07445</name>
</gene>
<dbReference type="RefSeq" id="WP_045481492.1">
    <property type="nucleotide sequence ID" value="NZ_LTAO01000023.1"/>
</dbReference>
<dbReference type="STRING" id="519424.AZF04_07445"/>
<feature type="region of interest" description="Disordered" evidence="1">
    <location>
        <begin position="135"/>
        <end position="170"/>
    </location>
</feature>
<evidence type="ECO:0000259" key="3">
    <source>
        <dbReference type="Pfam" id="PF13115"/>
    </source>
</evidence>
<protein>
    <recommendedName>
        <fullName evidence="3">YtkA-like domain-containing protein</fullName>
    </recommendedName>
</protein>
<dbReference type="InterPro" id="IPR032693">
    <property type="entry name" value="YtkA-like_dom"/>
</dbReference>
<dbReference type="AlphaFoldDB" id="A0A161PJ91"/>
<feature type="signal peptide" evidence="2">
    <location>
        <begin position="1"/>
        <end position="17"/>
    </location>
</feature>
<feature type="compositionally biased region" description="Acidic residues" evidence="1">
    <location>
        <begin position="135"/>
        <end position="147"/>
    </location>
</feature>
<feature type="compositionally biased region" description="Acidic residues" evidence="1">
    <location>
        <begin position="157"/>
        <end position="170"/>
    </location>
</feature>
<evidence type="ECO:0000313" key="5">
    <source>
        <dbReference type="Proteomes" id="UP000075806"/>
    </source>
</evidence>
<proteinExistence type="predicted"/>
<evidence type="ECO:0000313" key="4">
    <source>
        <dbReference type="EMBL" id="KYG29351.1"/>
    </source>
</evidence>
<feature type="domain" description="YtkA-like" evidence="3">
    <location>
        <begin position="34"/>
        <end position="113"/>
    </location>
</feature>
<evidence type="ECO:0000256" key="1">
    <source>
        <dbReference type="SAM" id="MobiDB-lite"/>
    </source>
</evidence>
<dbReference type="OrthoDB" id="2679563at2"/>
<name>A0A161PJ91_9BACI</name>
<feature type="chain" id="PRO_5038331439" description="YtkA-like domain-containing protein" evidence="2">
    <location>
        <begin position="18"/>
        <end position="170"/>
    </location>
</feature>
<dbReference type="PROSITE" id="PS51257">
    <property type="entry name" value="PROKAR_LIPOPROTEIN"/>
    <property type="match status" value="1"/>
</dbReference>
<accession>A0A161PJ91</accession>
<keyword evidence="5" id="KW-1185">Reference proteome</keyword>
<sequence length="170" mass="19226">MKRFSFLLLLSISLLMACSNSDEQTTQPDSLVPVEVSIQLPNESLDINEEITLGAVVTHGEEVVEDAYEVIFEVWESGNKEDSEMIEAEHVGSGLYENTYSFTNEGLYNVQAHVTARDMHVMPTKEFTVGSLTEEELAEMYPDNEESDASHENHEGDTEEHDEDDHEHHH</sequence>
<evidence type="ECO:0000256" key="2">
    <source>
        <dbReference type="SAM" id="SignalP"/>
    </source>
</evidence>